<dbReference type="RefSeq" id="XP_009823012.1">
    <property type="nucleotide sequence ID" value="XM_009824710.1"/>
</dbReference>
<gene>
    <name evidence="1" type="ORF">H257_01480</name>
</gene>
<organism evidence="1">
    <name type="scientific">Aphanomyces astaci</name>
    <name type="common">Crayfish plague agent</name>
    <dbReference type="NCBI Taxonomy" id="112090"/>
    <lineage>
        <taxon>Eukaryota</taxon>
        <taxon>Sar</taxon>
        <taxon>Stramenopiles</taxon>
        <taxon>Oomycota</taxon>
        <taxon>Saprolegniomycetes</taxon>
        <taxon>Saprolegniales</taxon>
        <taxon>Verrucalvaceae</taxon>
        <taxon>Aphanomyces</taxon>
    </lineage>
</organism>
<dbReference type="VEuPathDB" id="FungiDB:H257_01480"/>
<dbReference type="AlphaFoldDB" id="W4HA68"/>
<sequence length="259" mass="28039">MSAESEKPVALSALRFLAPRTVTSKTSQPAARASSGLSKMSCFLRSLRHRMFHSSDACVSSACMHRRKRNGMDVWYSGSMTSSITSLRRLSDDDDAGANMYDCNIGCCVRTKGCGVGTMDEIVMRRTGSPPLFLDTLPNSSNGTCSVVARVVTRRSMDTVADPTVKLSCVRVNVKLRTSAVGDARPFASSEARPSVSGNWIPNANAGFGDWTVSVKYVSCLSWWSRSTRIWHSTTSVCLRIDAIAPSKKLCGLGATFTL</sequence>
<dbReference type="GeneID" id="20803476"/>
<protein>
    <submittedName>
        <fullName evidence="1">Uncharacterized protein</fullName>
    </submittedName>
</protein>
<accession>W4HA68</accession>
<evidence type="ECO:0000313" key="1">
    <source>
        <dbReference type="EMBL" id="ETV88149.1"/>
    </source>
</evidence>
<reference evidence="1" key="1">
    <citation type="submission" date="2013-12" db="EMBL/GenBank/DDBJ databases">
        <title>The Genome Sequence of Aphanomyces astaci APO3.</title>
        <authorList>
            <consortium name="The Broad Institute Genomics Platform"/>
            <person name="Russ C."/>
            <person name="Tyler B."/>
            <person name="van West P."/>
            <person name="Dieguez-Uribeondo J."/>
            <person name="Young S.K."/>
            <person name="Zeng Q."/>
            <person name="Gargeya S."/>
            <person name="Fitzgerald M."/>
            <person name="Abouelleil A."/>
            <person name="Alvarado L."/>
            <person name="Chapman S.B."/>
            <person name="Gainer-Dewar J."/>
            <person name="Goldberg J."/>
            <person name="Griggs A."/>
            <person name="Gujja S."/>
            <person name="Hansen M."/>
            <person name="Howarth C."/>
            <person name="Imamovic A."/>
            <person name="Ireland A."/>
            <person name="Larimer J."/>
            <person name="McCowan C."/>
            <person name="Murphy C."/>
            <person name="Pearson M."/>
            <person name="Poon T.W."/>
            <person name="Priest M."/>
            <person name="Roberts A."/>
            <person name="Saif S."/>
            <person name="Shea T."/>
            <person name="Sykes S."/>
            <person name="Wortman J."/>
            <person name="Nusbaum C."/>
            <person name="Birren B."/>
        </authorList>
    </citation>
    <scope>NUCLEOTIDE SEQUENCE [LARGE SCALE GENOMIC DNA]</scope>
    <source>
        <strain evidence="1">APO3</strain>
    </source>
</reference>
<name>W4HA68_APHAT</name>
<dbReference type="EMBL" id="KI913115">
    <property type="protein sequence ID" value="ETV88149.1"/>
    <property type="molecule type" value="Genomic_DNA"/>
</dbReference>
<proteinExistence type="predicted"/>